<dbReference type="STRING" id="568860.SAMN05421811_10446"/>
<reference evidence="1 2" key="1">
    <citation type="submission" date="2016-10" db="EMBL/GenBank/DDBJ databases">
        <authorList>
            <person name="de Groot N.N."/>
        </authorList>
    </citation>
    <scope>NUCLEOTIDE SEQUENCE [LARGE SCALE GENOMIC DNA]</scope>
    <source>
        <strain evidence="1 2">CGMCC 4.5598</strain>
    </source>
</reference>
<sequence>MDGFHPRLLAGDFAAAFRFYDAVLPELIGAERMKGTEAVRTLTGTSAGRVC</sequence>
<keyword evidence="2" id="KW-1185">Reference proteome</keyword>
<gene>
    <name evidence="1" type="ORF">SAMN05421811_10446</name>
</gene>
<organism evidence="1 2">
    <name type="scientific">Nonomuraea wenchangensis</name>
    <dbReference type="NCBI Taxonomy" id="568860"/>
    <lineage>
        <taxon>Bacteria</taxon>
        <taxon>Bacillati</taxon>
        <taxon>Actinomycetota</taxon>
        <taxon>Actinomycetes</taxon>
        <taxon>Streptosporangiales</taxon>
        <taxon>Streptosporangiaceae</taxon>
        <taxon>Nonomuraea</taxon>
    </lineage>
</organism>
<dbReference type="EMBL" id="FOHX01000004">
    <property type="protein sequence ID" value="SET76875.1"/>
    <property type="molecule type" value="Genomic_DNA"/>
</dbReference>
<dbReference type="RefSeq" id="WP_218155755.1">
    <property type="nucleotide sequence ID" value="NZ_FOHX01000004.1"/>
</dbReference>
<dbReference type="Proteomes" id="UP000199361">
    <property type="component" value="Unassembled WGS sequence"/>
</dbReference>
<dbReference type="AlphaFoldDB" id="A0A1I0H024"/>
<evidence type="ECO:0000313" key="1">
    <source>
        <dbReference type="EMBL" id="SET76875.1"/>
    </source>
</evidence>
<evidence type="ECO:0000313" key="2">
    <source>
        <dbReference type="Proteomes" id="UP000199361"/>
    </source>
</evidence>
<accession>A0A1I0H024</accession>
<proteinExistence type="predicted"/>
<protein>
    <submittedName>
        <fullName evidence="1">Uncharacterized protein</fullName>
    </submittedName>
</protein>
<name>A0A1I0H024_9ACTN</name>